<evidence type="ECO:0000256" key="2">
    <source>
        <dbReference type="ARBA" id="ARBA00022771"/>
    </source>
</evidence>
<feature type="compositionally biased region" description="Basic residues" evidence="10">
    <location>
        <begin position="251"/>
        <end position="261"/>
    </location>
</feature>
<dbReference type="OrthoDB" id="1927254at2759"/>
<feature type="region of interest" description="Disordered" evidence="10">
    <location>
        <begin position="145"/>
        <end position="181"/>
    </location>
</feature>
<dbReference type="PROSITE" id="PS50884">
    <property type="entry name" value="ZF_DOF_2"/>
    <property type="match status" value="1"/>
</dbReference>
<comment type="function">
    <text evidence="9">Transcription factor that binds specifically to a 5'-AA[AG]G-3' consensus core sequence.</text>
</comment>
<feature type="region of interest" description="Disordered" evidence="10">
    <location>
        <begin position="1"/>
        <end position="30"/>
    </location>
</feature>
<dbReference type="GO" id="GO:0003700">
    <property type="term" value="F:DNA-binding transcription factor activity"/>
    <property type="evidence" value="ECO:0007669"/>
    <property type="project" value="UniProtKB-UniRule"/>
</dbReference>
<accession>A0A834TK54</accession>
<evidence type="ECO:0000259" key="11">
    <source>
        <dbReference type="PROSITE" id="PS50884"/>
    </source>
</evidence>
<feature type="compositionally biased region" description="Polar residues" evidence="10">
    <location>
        <begin position="406"/>
        <end position="423"/>
    </location>
</feature>
<proteinExistence type="predicted"/>
<keyword evidence="1 9" id="KW-0479">Metal-binding</keyword>
<evidence type="ECO:0000256" key="1">
    <source>
        <dbReference type="ARBA" id="ARBA00022723"/>
    </source>
</evidence>
<dbReference type="PANTHER" id="PTHR31992">
    <property type="entry name" value="DOF ZINC FINGER PROTEIN DOF1.4-RELATED"/>
    <property type="match status" value="1"/>
</dbReference>
<keyword evidence="3 9" id="KW-0862">Zinc</keyword>
<evidence type="ECO:0000313" key="13">
    <source>
        <dbReference type="Proteomes" id="UP000634136"/>
    </source>
</evidence>
<evidence type="ECO:0000256" key="4">
    <source>
        <dbReference type="ARBA" id="ARBA00023015"/>
    </source>
</evidence>
<evidence type="ECO:0000256" key="10">
    <source>
        <dbReference type="SAM" id="MobiDB-lite"/>
    </source>
</evidence>
<evidence type="ECO:0000256" key="3">
    <source>
        <dbReference type="ARBA" id="ARBA00022833"/>
    </source>
</evidence>
<dbReference type="InterPro" id="IPR003851">
    <property type="entry name" value="Znf_Dof"/>
</dbReference>
<feature type="region of interest" description="Disordered" evidence="10">
    <location>
        <begin position="245"/>
        <end position="297"/>
    </location>
</feature>
<feature type="compositionally biased region" description="Basic and acidic residues" evidence="10">
    <location>
        <begin position="1"/>
        <end position="29"/>
    </location>
</feature>
<keyword evidence="5 8" id="KW-0238">DNA-binding</keyword>
<keyword evidence="6 9" id="KW-0804">Transcription</keyword>
<dbReference type="Pfam" id="PF02701">
    <property type="entry name" value="Zn_ribbon_Dof"/>
    <property type="match status" value="1"/>
</dbReference>
<dbReference type="Proteomes" id="UP000634136">
    <property type="component" value="Unassembled WGS sequence"/>
</dbReference>
<feature type="domain" description="Dof-type" evidence="11">
    <location>
        <begin position="201"/>
        <end position="255"/>
    </location>
</feature>
<dbReference type="GO" id="GO:0003677">
    <property type="term" value="F:DNA binding"/>
    <property type="evidence" value="ECO:0007669"/>
    <property type="project" value="UniProtKB-UniRule"/>
</dbReference>
<keyword evidence="4 9" id="KW-0805">Transcription regulation</keyword>
<name>A0A834TK54_9FABA</name>
<evidence type="ECO:0000256" key="6">
    <source>
        <dbReference type="ARBA" id="ARBA00023163"/>
    </source>
</evidence>
<keyword evidence="13" id="KW-1185">Reference proteome</keyword>
<dbReference type="GO" id="GO:0005634">
    <property type="term" value="C:nucleus"/>
    <property type="evidence" value="ECO:0007669"/>
    <property type="project" value="UniProtKB-SubCell"/>
</dbReference>
<comment type="subcellular location">
    <subcellularLocation>
        <location evidence="8 9">Nucleus</location>
    </subcellularLocation>
</comment>
<organism evidence="12 13">
    <name type="scientific">Senna tora</name>
    <dbReference type="NCBI Taxonomy" id="362788"/>
    <lineage>
        <taxon>Eukaryota</taxon>
        <taxon>Viridiplantae</taxon>
        <taxon>Streptophyta</taxon>
        <taxon>Embryophyta</taxon>
        <taxon>Tracheophyta</taxon>
        <taxon>Spermatophyta</taxon>
        <taxon>Magnoliopsida</taxon>
        <taxon>eudicotyledons</taxon>
        <taxon>Gunneridae</taxon>
        <taxon>Pentapetalae</taxon>
        <taxon>rosids</taxon>
        <taxon>fabids</taxon>
        <taxon>Fabales</taxon>
        <taxon>Fabaceae</taxon>
        <taxon>Caesalpinioideae</taxon>
        <taxon>Cassia clade</taxon>
        <taxon>Senna</taxon>
    </lineage>
</organism>
<evidence type="ECO:0000256" key="5">
    <source>
        <dbReference type="ARBA" id="ARBA00023125"/>
    </source>
</evidence>
<reference evidence="12" key="1">
    <citation type="submission" date="2020-09" db="EMBL/GenBank/DDBJ databases">
        <title>Genome-Enabled Discovery of Anthraquinone Biosynthesis in Senna tora.</title>
        <authorList>
            <person name="Kang S.-H."/>
            <person name="Pandey R.P."/>
            <person name="Lee C.-M."/>
            <person name="Sim J.-S."/>
            <person name="Jeong J.-T."/>
            <person name="Choi B.-S."/>
            <person name="Jung M."/>
            <person name="Ginzburg D."/>
            <person name="Zhao K."/>
            <person name="Won S.Y."/>
            <person name="Oh T.-J."/>
            <person name="Yu Y."/>
            <person name="Kim N.-H."/>
            <person name="Lee O.R."/>
            <person name="Lee T.-H."/>
            <person name="Bashyal P."/>
            <person name="Kim T.-S."/>
            <person name="Lee W.-H."/>
            <person name="Kawkins C."/>
            <person name="Kim C.-K."/>
            <person name="Kim J.S."/>
            <person name="Ahn B.O."/>
            <person name="Rhee S.Y."/>
            <person name="Sohng J.K."/>
        </authorList>
    </citation>
    <scope>NUCLEOTIDE SEQUENCE</scope>
    <source>
        <tissue evidence="12">Leaf</tissue>
    </source>
</reference>
<sequence>MRESTHNFQDQEHEAHHNSEEVQEIRNSRENGQLSFARESKSKNFVDVVLDSGFRKNCATIVKLTEPLIRVLRIVDTGFWFNPSYHYDTNEMKKHKSAISGVLNVIERYAHNDTALEEKLNEEVTIFRNAEGDFGRRLALNSRHKKCQQPTSYHHHQNGSGGELPPLPPPAPHAAAAASIRPGSMADRARLAKIPPPEAALKCPRCDSTNTKFCYFNNYSLTQPRHFCKTCRRYWTRGGALRNVPVGGGCRRNKKNKRSRSKSPAGPTEKQPLSESSPGDLIGGGHQLMPAPPQPSNLPFMGTASLSRYGGGMGGVGLNLTDHMFHIGIGSNSNVDQWRLQQFPTFLNGGFDSAAAAATTYPFQSESVEPPSSDLVGDHSSLAAAAAAAASSRVKLEENNNNNNNSGALNFSRPNSLSNMSENNHHNYQQQYYSWTSTTSDFSSTSHVL</sequence>
<dbReference type="PANTHER" id="PTHR31992:SF352">
    <property type="entry name" value="DOF ZINC FINGER PROTEIN"/>
    <property type="match status" value="1"/>
</dbReference>
<dbReference type="AlphaFoldDB" id="A0A834TK54"/>
<evidence type="ECO:0000313" key="12">
    <source>
        <dbReference type="EMBL" id="KAF7823613.1"/>
    </source>
</evidence>
<evidence type="ECO:0000256" key="7">
    <source>
        <dbReference type="ARBA" id="ARBA00023242"/>
    </source>
</evidence>
<keyword evidence="7 8" id="KW-0539">Nucleus</keyword>
<feature type="compositionally biased region" description="Basic residues" evidence="10">
    <location>
        <begin position="145"/>
        <end position="157"/>
    </location>
</feature>
<keyword evidence="2 8" id="KW-0863">Zinc-finger</keyword>
<dbReference type="InterPro" id="IPR045174">
    <property type="entry name" value="Dof"/>
</dbReference>
<dbReference type="EMBL" id="JAAIUW010000007">
    <property type="protein sequence ID" value="KAF7823613.1"/>
    <property type="molecule type" value="Genomic_DNA"/>
</dbReference>
<protein>
    <recommendedName>
        <fullName evidence="9">Dof zinc finger protein</fullName>
    </recommendedName>
</protein>
<dbReference type="PROSITE" id="PS01361">
    <property type="entry name" value="ZF_DOF_1"/>
    <property type="match status" value="1"/>
</dbReference>
<feature type="region of interest" description="Disordered" evidence="10">
    <location>
        <begin position="397"/>
        <end position="423"/>
    </location>
</feature>
<evidence type="ECO:0000256" key="8">
    <source>
        <dbReference type="PROSITE-ProRule" id="PRU00071"/>
    </source>
</evidence>
<gene>
    <name evidence="12" type="ORF">G2W53_021757</name>
</gene>
<dbReference type="GO" id="GO:0008270">
    <property type="term" value="F:zinc ion binding"/>
    <property type="evidence" value="ECO:0007669"/>
    <property type="project" value="UniProtKB-KW"/>
</dbReference>
<comment type="caution">
    <text evidence="12">The sequence shown here is derived from an EMBL/GenBank/DDBJ whole genome shotgun (WGS) entry which is preliminary data.</text>
</comment>
<evidence type="ECO:0000256" key="9">
    <source>
        <dbReference type="RuleBase" id="RU369094"/>
    </source>
</evidence>